<sequence>FGSKTWGYFWVLVFLELLCDGRGHLICPPSPPKSAPHQQERCLPHYIRFRMHLLAAYTADLQWNRVSEPEPSGLEAKNDLLGHQWLPYSFKLE</sequence>
<proteinExistence type="predicted"/>
<dbReference type="OrthoDB" id="1099063at2759"/>
<evidence type="ECO:0000256" key="1">
    <source>
        <dbReference type="SAM" id="SignalP"/>
    </source>
</evidence>
<dbReference type="EMBL" id="BGPR01019219">
    <property type="protein sequence ID" value="GBN81310.1"/>
    <property type="molecule type" value="Genomic_DNA"/>
</dbReference>
<keyword evidence="3" id="KW-1185">Reference proteome</keyword>
<evidence type="ECO:0000313" key="3">
    <source>
        <dbReference type="Proteomes" id="UP000499080"/>
    </source>
</evidence>
<comment type="caution">
    <text evidence="2">The sequence shown here is derived from an EMBL/GenBank/DDBJ whole genome shotgun (WGS) entry which is preliminary data.</text>
</comment>
<keyword evidence="1" id="KW-0732">Signal</keyword>
<organism evidence="2 3">
    <name type="scientific">Araneus ventricosus</name>
    <name type="common">Orbweaver spider</name>
    <name type="synonym">Epeira ventricosa</name>
    <dbReference type="NCBI Taxonomy" id="182803"/>
    <lineage>
        <taxon>Eukaryota</taxon>
        <taxon>Metazoa</taxon>
        <taxon>Ecdysozoa</taxon>
        <taxon>Arthropoda</taxon>
        <taxon>Chelicerata</taxon>
        <taxon>Arachnida</taxon>
        <taxon>Araneae</taxon>
        <taxon>Araneomorphae</taxon>
        <taxon>Entelegynae</taxon>
        <taxon>Araneoidea</taxon>
        <taxon>Araneidae</taxon>
        <taxon>Araneus</taxon>
    </lineage>
</organism>
<feature type="chain" id="PRO_5021311863" evidence="1">
    <location>
        <begin position="24"/>
        <end position="93"/>
    </location>
</feature>
<protein>
    <submittedName>
        <fullName evidence="2">Uncharacterized protein</fullName>
    </submittedName>
</protein>
<dbReference type="AlphaFoldDB" id="A0A4Y2S254"/>
<dbReference type="Proteomes" id="UP000499080">
    <property type="component" value="Unassembled WGS sequence"/>
</dbReference>
<feature type="signal peptide" evidence="1">
    <location>
        <begin position="1"/>
        <end position="23"/>
    </location>
</feature>
<reference evidence="2 3" key="1">
    <citation type="journal article" date="2019" name="Sci. Rep.">
        <title>Orb-weaving spider Araneus ventricosus genome elucidates the spidroin gene catalogue.</title>
        <authorList>
            <person name="Kono N."/>
            <person name="Nakamura H."/>
            <person name="Ohtoshi R."/>
            <person name="Moran D.A.P."/>
            <person name="Shinohara A."/>
            <person name="Yoshida Y."/>
            <person name="Fujiwara M."/>
            <person name="Mori M."/>
            <person name="Tomita M."/>
            <person name="Arakawa K."/>
        </authorList>
    </citation>
    <scope>NUCLEOTIDE SEQUENCE [LARGE SCALE GENOMIC DNA]</scope>
</reference>
<feature type="non-terminal residue" evidence="2">
    <location>
        <position position="1"/>
    </location>
</feature>
<accession>A0A4Y2S254</accession>
<gene>
    <name evidence="2" type="ORF">AVEN_33204_1</name>
</gene>
<evidence type="ECO:0000313" key="2">
    <source>
        <dbReference type="EMBL" id="GBN81310.1"/>
    </source>
</evidence>
<name>A0A4Y2S254_ARAVE</name>